<reference evidence="1 2" key="1">
    <citation type="journal article" date="2016" name="Nat. Commun.">
        <title>Thousands of microbial genomes shed light on interconnected biogeochemical processes in an aquifer system.</title>
        <authorList>
            <person name="Anantharaman K."/>
            <person name="Brown C.T."/>
            <person name="Hug L.A."/>
            <person name="Sharon I."/>
            <person name="Castelle C.J."/>
            <person name="Probst A.J."/>
            <person name="Thomas B.C."/>
            <person name="Singh A."/>
            <person name="Wilkins M.J."/>
            <person name="Karaoz U."/>
            <person name="Brodie E.L."/>
            <person name="Williams K.H."/>
            <person name="Hubbard S.S."/>
            <person name="Banfield J.F."/>
        </authorList>
    </citation>
    <scope>NUCLEOTIDE SEQUENCE [LARGE SCALE GENOMIC DNA]</scope>
</reference>
<gene>
    <name evidence="1" type="ORF">A2Y83_04330</name>
</gene>
<evidence type="ECO:0000313" key="1">
    <source>
        <dbReference type="EMBL" id="OGF21242.1"/>
    </source>
</evidence>
<dbReference type="EMBL" id="MFFS01000066">
    <property type="protein sequence ID" value="OGF21242.1"/>
    <property type="molecule type" value="Genomic_DNA"/>
</dbReference>
<accession>A0A1F5S3U6</accession>
<dbReference type="Proteomes" id="UP000178323">
    <property type="component" value="Unassembled WGS sequence"/>
</dbReference>
<comment type="caution">
    <text evidence="1">The sequence shown here is derived from an EMBL/GenBank/DDBJ whole genome shotgun (WGS) entry which is preliminary data.</text>
</comment>
<dbReference type="STRING" id="1797985.A2Y83_04330"/>
<evidence type="ECO:0000313" key="2">
    <source>
        <dbReference type="Proteomes" id="UP000178323"/>
    </source>
</evidence>
<name>A0A1F5S3U6_9BACT</name>
<dbReference type="AlphaFoldDB" id="A0A1F5S3U6"/>
<sequence length="66" mass="7849">MSYFIQYSGYFNFFRVILSRPACAGRGTRRRIPMREALIKGILRRFAPQDDAQTAYVRRFFPIEIL</sequence>
<proteinExistence type="predicted"/>
<organism evidence="1 2">
    <name type="scientific">Candidatus Falkowbacteria bacterium RBG_13_39_14</name>
    <dbReference type="NCBI Taxonomy" id="1797985"/>
    <lineage>
        <taxon>Bacteria</taxon>
        <taxon>Candidatus Falkowiibacteriota</taxon>
    </lineage>
</organism>
<protein>
    <submittedName>
        <fullName evidence="1">Uncharacterized protein</fullName>
    </submittedName>
</protein>